<dbReference type="InterPro" id="IPR029063">
    <property type="entry name" value="SAM-dependent_MTases_sf"/>
</dbReference>
<dbReference type="SUPFAM" id="SSF53335">
    <property type="entry name" value="S-adenosyl-L-methionine-dependent methyltransferases"/>
    <property type="match status" value="1"/>
</dbReference>
<gene>
    <name evidence="1" type="ORF">H8B19_04325</name>
</gene>
<comment type="caution">
    <text evidence="1">The sequence shown here is derived from an EMBL/GenBank/DDBJ whole genome shotgun (WGS) entry which is preliminary data.</text>
</comment>
<reference evidence="1" key="2">
    <citation type="submission" date="2020-08" db="EMBL/GenBank/DDBJ databases">
        <authorList>
            <person name="Lai Q."/>
        </authorList>
    </citation>
    <scope>NUCLEOTIDE SEQUENCE</scope>
    <source>
        <strain evidence="1">S27-2</strain>
    </source>
</reference>
<evidence type="ECO:0000313" key="2">
    <source>
        <dbReference type="Proteomes" id="UP000601768"/>
    </source>
</evidence>
<evidence type="ECO:0000313" key="1">
    <source>
        <dbReference type="EMBL" id="MBC3765088.1"/>
    </source>
</evidence>
<dbReference type="PANTHER" id="PTHR20974:SF0">
    <property type="entry name" value="UPF0585 PROTEIN CG18661"/>
    <property type="match status" value="1"/>
</dbReference>
<protein>
    <submittedName>
        <fullName evidence="1">DUF938 domain-containing protein</fullName>
    </submittedName>
</protein>
<sequence length="199" mass="22197">MSKPFSQACENNKQPIAECLIEQFASASKVLEIGSGTGQHSVHFAPLLPHLNWHTSDVLDNHAGIVSWHQAFPADNLHAPLCFKIGENDWPLPAVDAVFSANTAHIMQWHEVELMFQLITQNLADNGVFCLYGPFNVNGEYTSDSNAQFDLWLAEQGFGGIRDIEALCALQPQLTLQHQYRLPANNQLLVFRKQSTISE</sequence>
<name>A0A8J6ITE3_9ALTE</name>
<reference evidence="1" key="1">
    <citation type="journal article" date="2018" name="Int. J. Syst. Evol. Microbiol.">
        <title>Neptunicella marina gen. nov., sp. nov., isolated from surface seawater.</title>
        <authorList>
            <person name="Liu X."/>
            <person name="Lai Q."/>
            <person name="Du Y."/>
            <person name="Zhang X."/>
            <person name="Liu Z."/>
            <person name="Sun F."/>
            <person name="Shao Z."/>
        </authorList>
    </citation>
    <scope>NUCLEOTIDE SEQUENCE</scope>
    <source>
        <strain evidence="1">S27-2</strain>
    </source>
</reference>
<dbReference type="Pfam" id="PF06080">
    <property type="entry name" value="DUF938"/>
    <property type="match status" value="1"/>
</dbReference>
<dbReference type="Proteomes" id="UP000601768">
    <property type="component" value="Unassembled WGS sequence"/>
</dbReference>
<dbReference type="RefSeq" id="WP_186505546.1">
    <property type="nucleotide sequence ID" value="NZ_JACNEP010000002.1"/>
</dbReference>
<dbReference type="InterPro" id="IPR010342">
    <property type="entry name" value="DUF938"/>
</dbReference>
<proteinExistence type="predicted"/>
<keyword evidence="2" id="KW-1185">Reference proteome</keyword>
<dbReference type="Gene3D" id="3.40.50.150">
    <property type="entry name" value="Vaccinia Virus protein VP39"/>
    <property type="match status" value="1"/>
</dbReference>
<dbReference type="AlphaFoldDB" id="A0A8J6ITE3"/>
<accession>A0A8J6ITE3</accession>
<organism evidence="1 2">
    <name type="scientific">Neptunicella marina</name>
    <dbReference type="NCBI Taxonomy" id="2125989"/>
    <lineage>
        <taxon>Bacteria</taxon>
        <taxon>Pseudomonadati</taxon>
        <taxon>Pseudomonadota</taxon>
        <taxon>Gammaproteobacteria</taxon>
        <taxon>Alteromonadales</taxon>
        <taxon>Alteromonadaceae</taxon>
        <taxon>Neptunicella</taxon>
    </lineage>
</organism>
<dbReference type="EMBL" id="JACNEP010000002">
    <property type="protein sequence ID" value="MBC3765088.1"/>
    <property type="molecule type" value="Genomic_DNA"/>
</dbReference>
<dbReference type="PANTHER" id="PTHR20974">
    <property type="entry name" value="UPF0585 PROTEIN CG18661"/>
    <property type="match status" value="1"/>
</dbReference>